<evidence type="ECO:0000313" key="3">
    <source>
        <dbReference type="EMBL" id="GFO84810.1"/>
    </source>
</evidence>
<protein>
    <submittedName>
        <fullName evidence="3">VanZ family protein</fullName>
    </submittedName>
</protein>
<dbReference type="EMBL" id="BLYI01000027">
    <property type="protein sequence ID" value="GFO84810.1"/>
    <property type="molecule type" value="Genomic_DNA"/>
</dbReference>
<feature type="transmembrane region" description="Helical" evidence="1">
    <location>
        <begin position="112"/>
        <end position="129"/>
    </location>
</feature>
<dbReference type="Proteomes" id="UP000613208">
    <property type="component" value="Unassembled WGS sequence"/>
</dbReference>
<dbReference type="RefSeq" id="WP_201310527.1">
    <property type="nucleotide sequence ID" value="NZ_BLYI01000027.1"/>
</dbReference>
<comment type="caution">
    <text evidence="3">The sequence shown here is derived from an EMBL/GenBank/DDBJ whole genome shotgun (WGS) entry which is preliminary data.</text>
</comment>
<keyword evidence="1" id="KW-0812">Transmembrane</keyword>
<reference evidence="3" key="1">
    <citation type="submission" date="2020-06" db="EMBL/GenBank/DDBJ databases">
        <title>Characterization of fructooligosaccharide metabolism and fructooligosaccharide-degrading enzymes in human commensal butyrate producers.</title>
        <authorList>
            <person name="Tanno H."/>
            <person name="Fujii T."/>
            <person name="Hirano K."/>
            <person name="Maeno S."/>
            <person name="Tonozuka T."/>
            <person name="Sakamoto M."/>
            <person name="Ohkuma M."/>
            <person name="Tochio T."/>
            <person name="Endo A."/>
        </authorList>
    </citation>
    <scope>NUCLEOTIDE SEQUENCE</scope>
    <source>
        <strain evidence="3">JCM 17466</strain>
    </source>
</reference>
<dbReference type="AlphaFoldDB" id="A0A916Q8G6"/>
<dbReference type="InterPro" id="IPR053150">
    <property type="entry name" value="Teicoplanin_resist-assoc"/>
</dbReference>
<name>A0A916Q8G6_9FIRM</name>
<gene>
    <name evidence="3" type="primary">vanZ</name>
    <name evidence="3" type="ORF">ANBU17_11570</name>
</gene>
<dbReference type="PANTHER" id="PTHR36834">
    <property type="entry name" value="MEMBRANE PROTEIN-RELATED"/>
    <property type="match status" value="1"/>
</dbReference>
<keyword evidence="1" id="KW-1133">Transmembrane helix</keyword>
<organism evidence="3 4">
    <name type="scientific">Anaerostipes butyraticus</name>
    <dbReference type="NCBI Taxonomy" id="645466"/>
    <lineage>
        <taxon>Bacteria</taxon>
        <taxon>Bacillati</taxon>
        <taxon>Bacillota</taxon>
        <taxon>Clostridia</taxon>
        <taxon>Lachnospirales</taxon>
        <taxon>Lachnospiraceae</taxon>
        <taxon>Anaerostipes</taxon>
    </lineage>
</organism>
<dbReference type="PANTHER" id="PTHR36834:SF2">
    <property type="entry name" value="MEMBRANE PROTEIN"/>
    <property type="match status" value="1"/>
</dbReference>
<evidence type="ECO:0000313" key="4">
    <source>
        <dbReference type="Proteomes" id="UP000613208"/>
    </source>
</evidence>
<feature type="transmembrane region" description="Helical" evidence="1">
    <location>
        <begin position="5"/>
        <end position="23"/>
    </location>
</feature>
<evidence type="ECO:0000259" key="2">
    <source>
        <dbReference type="Pfam" id="PF04892"/>
    </source>
</evidence>
<feature type="transmembrane region" description="Helical" evidence="1">
    <location>
        <begin position="141"/>
        <end position="164"/>
    </location>
</feature>
<keyword evidence="1" id="KW-0472">Membrane</keyword>
<feature type="transmembrane region" description="Helical" evidence="1">
    <location>
        <begin position="85"/>
        <end position="106"/>
    </location>
</feature>
<dbReference type="InterPro" id="IPR006976">
    <property type="entry name" value="VanZ-like"/>
</dbReference>
<sequence>MKKNFLAVMFVVYFLILTWIIVFKMSFSLEELGHIRSLNLIPLKGSVIVNGKLDAGEILQNVIAFIPLGVFIRALAGKRNLSREIAAAALISIAYETLQFILAIGRTDITDVLANTIGGIIGIMVCAAIEKICGREDRFILVISICTGIGTFAVAGLVALLLLANNF</sequence>
<evidence type="ECO:0000256" key="1">
    <source>
        <dbReference type="SAM" id="Phobius"/>
    </source>
</evidence>
<keyword evidence="4" id="KW-1185">Reference proteome</keyword>
<feature type="transmembrane region" description="Helical" evidence="1">
    <location>
        <begin position="58"/>
        <end position="76"/>
    </location>
</feature>
<proteinExistence type="predicted"/>
<feature type="domain" description="VanZ-like" evidence="2">
    <location>
        <begin position="10"/>
        <end position="127"/>
    </location>
</feature>
<dbReference type="Pfam" id="PF04892">
    <property type="entry name" value="VanZ"/>
    <property type="match status" value="1"/>
</dbReference>
<accession>A0A916Q8G6</accession>